<dbReference type="EMBL" id="JAKLJA010000024">
    <property type="protein sequence ID" value="MCG5076482.1"/>
    <property type="molecule type" value="Genomic_DNA"/>
</dbReference>
<name>A0A9X1RUU9_9BURK</name>
<reference evidence="3" key="1">
    <citation type="submission" date="2022-01" db="EMBL/GenBank/DDBJ databases">
        <title>Genome sequence and assembly of Parabukholderia sp. RG36.</title>
        <authorList>
            <person name="Chhetri G."/>
        </authorList>
    </citation>
    <scope>NUCLEOTIDE SEQUENCE</scope>
    <source>
        <strain evidence="3">RG36</strain>
    </source>
</reference>
<evidence type="ECO:0000256" key="2">
    <source>
        <dbReference type="SAM" id="Phobius"/>
    </source>
</evidence>
<proteinExistence type="predicted"/>
<organism evidence="3 4">
    <name type="scientific">Paraburkholderia tagetis</name>
    <dbReference type="NCBI Taxonomy" id="2913261"/>
    <lineage>
        <taxon>Bacteria</taxon>
        <taxon>Pseudomonadati</taxon>
        <taxon>Pseudomonadota</taxon>
        <taxon>Betaproteobacteria</taxon>
        <taxon>Burkholderiales</taxon>
        <taxon>Burkholderiaceae</taxon>
        <taxon>Paraburkholderia</taxon>
    </lineage>
</organism>
<sequence>MNFQFFNSPACMPDFISARGTVATNPSPVQRYLVLALAIGLTLLGEFTAACAGWESGGSLRDRLVIAAMGFLIVSSSSVLPALAGRFDGMLRVVILAAWTGCVSYALLGQSTFFALARQDASDARAMAVNVPGTPERVDVSPGRSLTVIAQDEATVVAKLGRAKVARCLGSECRWRDAREHALAAQLAALKIEANEATRREAQEDRAAKLVDEARALRESRRADPIASQLAILFGWRPASVGMLRTYLPAVMLELLPGLFWAMVFAGERRVVLGAAETCGNQPETVAPAVAAEAHKLDEAQADANTAAKPRHVVPVDEDLAIVLGAVARVWESSRSAVIRMGRLYMARLSANSK</sequence>
<comment type="caution">
    <text evidence="3">The sequence shown here is derived from an EMBL/GenBank/DDBJ whole genome shotgun (WGS) entry which is preliminary data.</text>
</comment>
<feature type="transmembrane region" description="Helical" evidence="2">
    <location>
        <begin position="32"/>
        <end position="52"/>
    </location>
</feature>
<evidence type="ECO:0000313" key="4">
    <source>
        <dbReference type="Proteomes" id="UP001139308"/>
    </source>
</evidence>
<keyword evidence="4" id="KW-1185">Reference proteome</keyword>
<dbReference type="RefSeq" id="WP_238466391.1">
    <property type="nucleotide sequence ID" value="NZ_JAKLJA010000024.1"/>
</dbReference>
<keyword evidence="2" id="KW-0472">Membrane</keyword>
<feature type="transmembrane region" description="Helical" evidence="2">
    <location>
        <begin position="90"/>
        <end position="108"/>
    </location>
</feature>
<evidence type="ECO:0000256" key="1">
    <source>
        <dbReference type="SAM" id="Coils"/>
    </source>
</evidence>
<dbReference type="AlphaFoldDB" id="A0A9X1RUU9"/>
<feature type="coiled-coil region" evidence="1">
    <location>
        <begin position="180"/>
        <end position="220"/>
    </location>
</feature>
<accession>A0A9X1RUU9</accession>
<protein>
    <submittedName>
        <fullName evidence="3">Uncharacterized protein</fullName>
    </submittedName>
</protein>
<gene>
    <name evidence="3" type="ORF">L5014_24445</name>
</gene>
<keyword evidence="2" id="KW-1133">Transmembrane helix</keyword>
<feature type="transmembrane region" description="Helical" evidence="2">
    <location>
        <begin position="64"/>
        <end position="84"/>
    </location>
</feature>
<keyword evidence="1" id="KW-0175">Coiled coil</keyword>
<evidence type="ECO:0000313" key="3">
    <source>
        <dbReference type="EMBL" id="MCG5076482.1"/>
    </source>
</evidence>
<keyword evidence="2" id="KW-0812">Transmembrane</keyword>
<dbReference type="Proteomes" id="UP001139308">
    <property type="component" value="Unassembled WGS sequence"/>
</dbReference>